<feature type="domain" description="Activator of Hsp90 ATPase homologue 1/2-like C-terminal" evidence="2">
    <location>
        <begin position="21"/>
        <end position="98"/>
    </location>
</feature>
<dbReference type="PeptideAtlas" id="E8NH58"/>
<dbReference type="ExpressionAtlas" id="E8NH58">
    <property type="expression patterns" value="baseline and differential"/>
</dbReference>
<evidence type="ECO:0000313" key="3">
    <source>
        <dbReference type="EMBL" id="ADX35913.1"/>
    </source>
</evidence>
<proteinExistence type="evidence at transcript level"/>
<dbReference type="VEuPathDB" id="VectorBase:FBgn0032961"/>
<dbReference type="InterPro" id="IPR023393">
    <property type="entry name" value="START-like_dom_sf"/>
</dbReference>
<dbReference type="Pfam" id="PF08327">
    <property type="entry name" value="AHSA1"/>
    <property type="match status" value="1"/>
</dbReference>
<name>E8NH58_DROME</name>
<dbReference type="EMBL" id="BT125934">
    <property type="protein sequence ID" value="ADX35913.1"/>
    <property type="molecule type" value="mRNA"/>
</dbReference>
<dbReference type="InterPro" id="IPR013538">
    <property type="entry name" value="ASHA1/2-like_C"/>
</dbReference>
<gene>
    <name evidence="3" type="primary">CG1416-RC</name>
</gene>
<dbReference type="OrthoDB" id="567237at2759"/>
<dbReference type="Gene3D" id="3.30.530.20">
    <property type="match status" value="1"/>
</dbReference>
<accession>E8NH58</accession>
<sequence length="108" mass="12311">MVQGPPASAFSGFQNRFILYGGNVLGKFEELVPEKKIQQSWRLKNWTSGHYSNVVIELEETSSSTMMSLKQTGIPASEFDAMKTNWYRYYWHSIKQTFGFGTSISDAL</sequence>
<dbReference type="CDD" id="cd08892">
    <property type="entry name" value="SRPBCC_Aha1"/>
    <property type="match status" value="1"/>
</dbReference>
<evidence type="ECO:0000259" key="2">
    <source>
        <dbReference type="Pfam" id="PF08327"/>
    </source>
</evidence>
<protein>
    <submittedName>
        <fullName evidence="3">SD23268p</fullName>
    </submittedName>
</protein>
<comment type="similarity">
    <text evidence="1">Belongs to the AHA1 family.</text>
</comment>
<reference evidence="3" key="1">
    <citation type="submission" date="2011-02" db="EMBL/GenBank/DDBJ databases">
        <authorList>
            <person name="Carlson J."/>
            <person name="Booth B."/>
            <person name="Frise E."/>
            <person name="Park S."/>
            <person name="Wan K."/>
            <person name="Yu C."/>
            <person name="Celniker S."/>
        </authorList>
    </citation>
    <scope>NUCLEOTIDE SEQUENCE</scope>
</reference>
<evidence type="ECO:0000256" key="1">
    <source>
        <dbReference type="ARBA" id="ARBA00006817"/>
    </source>
</evidence>
<organism evidence="3">
    <name type="scientific">Drosophila melanogaster</name>
    <name type="common">Fruit fly</name>
    <dbReference type="NCBI Taxonomy" id="7227"/>
    <lineage>
        <taxon>Eukaryota</taxon>
        <taxon>Metazoa</taxon>
        <taxon>Ecdysozoa</taxon>
        <taxon>Arthropoda</taxon>
        <taxon>Hexapoda</taxon>
        <taxon>Insecta</taxon>
        <taxon>Pterygota</taxon>
        <taxon>Neoptera</taxon>
        <taxon>Endopterygota</taxon>
        <taxon>Diptera</taxon>
        <taxon>Brachycera</taxon>
        <taxon>Muscomorpha</taxon>
        <taxon>Ephydroidea</taxon>
        <taxon>Drosophilidae</taxon>
        <taxon>Drosophila</taxon>
        <taxon>Sophophora</taxon>
    </lineage>
</organism>
<dbReference type="SUPFAM" id="SSF55961">
    <property type="entry name" value="Bet v1-like"/>
    <property type="match status" value="1"/>
</dbReference>
<dbReference type="AlphaFoldDB" id="E8NH58"/>